<dbReference type="RefSeq" id="WP_227323890.1">
    <property type="nucleotide sequence ID" value="NZ_JAESVB010000027.1"/>
</dbReference>
<reference evidence="1" key="1">
    <citation type="journal article" date="2021" name="Microorganisms">
        <title>Acidisoma silvae sp. nov. and Acidisomacellulosilytica sp. nov., Two Acidophilic Bacteria Isolated from Decaying Wood, Hydrolyzing Cellulose and Producing Poly-3-hydroxybutyrate.</title>
        <authorList>
            <person name="Mieszkin S."/>
            <person name="Pouder E."/>
            <person name="Uroz S."/>
            <person name="Simon-Colin C."/>
            <person name="Alain K."/>
        </authorList>
    </citation>
    <scope>NUCLEOTIDE SEQUENCE</scope>
    <source>
        <strain evidence="1">HW T2.11</strain>
    </source>
</reference>
<protein>
    <submittedName>
        <fullName evidence="1">Uncharacterized protein</fullName>
    </submittedName>
</protein>
<dbReference type="AlphaFoldDB" id="A0A963YWM8"/>
<evidence type="ECO:0000313" key="1">
    <source>
        <dbReference type="EMBL" id="MCB8878245.1"/>
    </source>
</evidence>
<dbReference type="EMBL" id="JAESVB010000027">
    <property type="protein sequence ID" value="MCB8878245.1"/>
    <property type="molecule type" value="Genomic_DNA"/>
</dbReference>
<evidence type="ECO:0000313" key="2">
    <source>
        <dbReference type="Proteomes" id="UP000708298"/>
    </source>
</evidence>
<proteinExistence type="predicted"/>
<reference evidence="1" key="2">
    <citation type="submission" date="2021-01" db="EMBL/GenBank/DDBJ databases">
        <authorList>
            <person name="Mieszkin S."/>
            <person name="Pouder E."/>
            <person name="Alain K."/>
        </authorList>
    </citation>
    <scope>NUCLEOTIDE SEQUENCE</scope>
    <source>
        <strain evidence="1">HW T2.11</strain>
    </source>
</reference>
<keyword evidence="2" id="KW-1185">Reference proteome</keyword>
<accession>A0A963YWM8</accession>
<name>A0A963YWM8_9PROT</name>
<sequence length="61" mass="7060">MTTGIKVGHRIKFKSATRDSYRVATRVVRGLDSRGRPLVGYAGWRDFIVHRHEIIEVLKPR</sequence>
<organism evidence="1 2">
    <name type="scientific">Acidisoma silvae</name>
    <dbReference type="NCBI Taxonomy" id="2802396"/>
    <lineage>
        <taxon>Bacteria</taxon>
        <taxon>Pseudomonadati</taxon>
        <taxon>Pseudomonadota</taxon>
        <taxon>Alphaproteobacteria</taxon>
        <taxon>Acetobacterales</taxon>
        <taxon>Acidocellaceae</taxon>
        <taxon>Acidisoma</taxon>
    </lineage>
</organism>
<gene>
    <name evidence="1" type="ORF">ASILVAE211_23885</name>
</gene>
<dbReference type="Proteomes" id="UP000708298">
    <property type="component" value="Unassembled WGS sequence"/>
</dbReference>
<comment type="caution">
    <text evidence="1">The sequence shown here is derived from an EMBL/GenBank/DDBJ whole genome shotgun (WGS) entry which is preliminary data.</text>
</comment>